<sequence>MVALKHNQPGLVEAVLTVETTSRQSFVPTFDFLRRRTLRILLPALPDDDDPAARRHPLPAPLAVGTASAAVDSSRTPSDIQLASKQAPASALSRHAGPYDLGVNRLPPPFRPLNCNAAALVNCR</sequence>
<evidence type="ECO:0000256" key="1">
    <source>
        <dbReference type="SAM" id="MobiDB-lite"/>
    </source>
</evidence>
<dbReference type="AlphaFoldDB" id="S3CRH9"/>
<reference evidence="2 3" key="1">
    <citation type="journal article" date="2013" name="BMC Genomics">
        <title>The genome and transcriptome of the pine saprophyte Ophiostoma piceae, and a comparison with the bark beetle-associated pine pathogen Grosmannia clavigera.</title>
        <authorList>
            <person name="Haridas S."/>
            <person name="Wang Y."/>
            <person name="Lim L."/>
            <person name="Massoumi Alamouti S."/>
            <person name="Jackman S."/>
            <person name="Docking R."/>
            <person name="Robertson G."/>
            <person name="Birol I."/>
            <person name="Bohlmann J."/>
            <person name="Breuil C."/>
        </authorList>
    </citation>
    <scope>NUCLEOTIDE SEQUENCE [LARGE SCALE GENOMIC DNA]</scope>
    <source>
        <strain evidence="2 3">UAMH 11346</strain>
    </source>
</reference>
<evidence type="ECO:0000313" key="2">
    <source>
        <dbReference type="EMBL" id="EPE09203.1"/>
    </source>
</evidence>
<feature type="region of interest" description="Disordered" evidence="1">
    <location>
        <begin position="75"/>
        <end position="98"/>
    </location>
</feature>
<proteinExistence type="predicted"/>
<evidence type="ECO:0000313" key="3">
    <source>
        <dbReference type="Proteomes" id="UP000016923"/>
    </source>
</evidence>
<feature type="compositionally biased region" description="Polar residues" evidence="1">
    <location>
        <begin position="75"/>
        <end position="84"/>
    </location>
</feature>
<dbReference type="Proteomes" id="UP000016923">
    <property type="component" value="Unassembled WGS sequence"/>
</dbReference>
<protein>
    <submittedName>
        <fullName evidence="2">Uncharacterized protein</fullName>
    </submittedName>
</protein>
<dbReference type="HOGENOM" id="CLU_2004571_0_0_1"/>
<name>S3CRH9_OPHP1</name>
<accession>S3CRH9</accession>
<dbReference type="EMBL" id="KE148147">
    <property type="protein sequence ID" value="EPE09203.1"/>
    <property type="molecule type" value="Genomic_DNA"/>
</dbReference>
<organism evidence="2 3">
    <name type="scientific">Ophiostoma piceae (strain UAMH 11346)</name>
    <name type="common">Sap stain fungus</name>
    <dbReference type="NCBI Taxonomy" id="1262450"/>
    <lineage>
        <taxon>Eukaryota</taxon>
        <taxon>Fungi</taxon>
        <taxon>Dikarya</taxon>
        <taxon>Ascomycota</taxon>
        <taxon>Pezizomycotina</taxon>
        <taxon>Sordariomycetes</taxon>
        <taxon>Sordariomycetidae</taxon>
        <taxon>Ophiostomatales</taxon>
        <taxon>Ophiostomataceae</taxon>
        <taxon>Ophiostoma</taxon>
    </lineage>
</organism>
<gene>
    <name evidence="2" type="ORF">F503_06979</name>
</gene>
<keyword evidence="3" id="KW-1185">Reference proteome</keyword>
<dbReference type="VEuPathDB" id="FungiDB:F503_06979"/>